<gene>
    <name evidence="2" type="ORF">RCL2_003015700</name>
</gene>
<name>A0A8H3MAM3_9GLOM</name>
<reference evidence="2" key="1">
    <citation type="submission" date="2019-10" db="EMBL/GenBank/DDBJ databases">
        <title>Conservation and host-specific expression of non-tandemly repeated heterogenous ribosome RNA gene in arbuscular mycorrhizal fungi.</title>
        <authorList>
            <person name="Maeda T."/>
            <person name="Kobayashi Y."/>
            <person name="Nakagawa T."/>
            <person name="Ezawa T."/>
            <person name="Yamaguchi K."/>
            <person name="Bino T."/>
            <person name="Nishimoto Y."/>
            <person name="Shigenobu S."/>
            <person name="Kawaguchi M."/>
        </authorList>
    </citation>
    <scope>NUCLEOTIDE SEQUENCE</scope>
    <source>
        <strain evidence="2">HR1</strain>
    </source>
</reference>
<evidence type="ECO:0000313" key="3">
    <source>
        <dbReference type="Proteomes" id="UP000615446"/>
    </source>
</evidence>
<feature type="region of interest" description="Disordered" evidence="1">
    <location>
        <begin position="246"/>
        <end position="267"/>
    </location>
</feature>
<evidence type="ECO:0000256" key="1">
    <source>
        <dbReference type="SAM" id="MobiDB-lite"/>
    </source>
</evidence>
<accession>A0A8H3MAM3</accession>
<dbReference type="AlphaFoldDB" id="A0A8H3MAM3"/>
<comment type="caution">
    <text evidence="2">The sequence shown here is derived from an EMBL/GenBank/DDBJ whole genome shotgun (WGS) entry which is preliminary data.</text>
</comment>
<proteinExistence type="predicted"/>
<dbReference type="Proteomes" id="UP000615446">
    <property type="component" value="Unassembled WGS sequence"/>
</dbReference>
<sequence>MAGIPHPYFDWDDSIPDFLAQLRLDLQNRGIDPAGAGANGRAQALGHLRACMRGRTLEWFDEEITTKTNWELTNLTDGTGQANLVAVNGRTALQIGADGLNEALRQPGNAIVKLRAVEGPWDKDWRIARGRPTNLPVNLPNAGNGTTVVVAGIRFGQAVWWLKTHFPTVEEELRDLMYGTIRKGDMTIDELYRKILRIAEDIGEHLLLDELAKKLYEIELRRIARHKRDRISDLLVSQRASREIYEPSPVSAPQQQGISLKDMQKAI</sequence>
<evidence type="ECO:0000313" key="2">
    <source>
        <dbReference type="EMBL" id="GET03843.1"/>
    </source>
</evidence>
<organism evidence="2 3">
    <name type="scientific">Rhizophagus clarus</name>
    <dbReference type="NCBI Taxonomy" id="94130"/>
    <lineage>
        <taxon>Eukaryota</taxon>
        <taxon>Fungi</taxon>
        <taxon>Fungi incertae sedis</taxon>
        <taxon>Mucoromycota</taxon>
        <taxon>Glomeromycotina</taxon>
        <taxon>Glomeromycetes</taxon>
        <taxon>Glomerales</taxon>
        <taxon>Glomeraceae</taxon>
        <taxon>Rhizophagus</taxon>
    </lineage>
</organism>
<protein>
    <submittedName>
        <fullName evidence="2">Uncharacterized protein</fullName>
    </submittedName>
</protein>
<dbReference type="OrthoDB" id="2407389at2759"/>
<dbReference type="EMBL" id="BLAL01000334">
    <property type="protein sequence ID" value="GET03843.1"/>
    <property type="molecule type" value="Genomic_DNA"/>
</dbReference>